<dbReference type="InterPro" id="IPR001537">
    <property type="entry name" value="SpoU_MeTrfase"/>
</dbReference>
<dbReference type="RefSeq" id="WP_305202828.1">
    <property type="nucleotide sequence ID" value="NZ_JAUUIA010001334.1"/>
</dbReference>
<feature type="non-terminal residue" evidence="4">
    <location>
        <position position="1"/>
    </location>
</feature>
<feature type="domain" description="tRNA/rRNA methyltransferase SpoU type" evidence="3">
    <location>
        <begin position="2"/>
        <end position="78"/>
    </location>
</feature>
<evidence type="ECO:0000256" key="1">
    <source>
        <dbReference type="ARBA" id="ARBA00022603"/>
    </source>
</evidence>
<dbReference type="GO" id="GO:0006396">
    <property type="term" value="P:RNA processing"/>
    <property type="evidence" value="ECO:0007669"/>
    <property type="project" value="InterPro"/>
</dbReference>
<dbReference type="Gene3D" id="3.40.1280.10">
    <property type="match status" value="1"/>
</dbReference>
<comment type="caution">
    <text evidence="4">The sequence shown here is derived from an EMBL/GenBank/DDBJ whole genome shotgun (WGS) entry which is preliminary data.</text>
</comment>
<dbReference type="SUPFAM" id="SSF75217">
    <property type="entry name" value="alpha/beta knot"/>
    <property type="match status" value="1"/>
</dbReference>
<proteinExistence type="predicted"/>
<dbReference type="GO" id="GO:0003723">
    <property type="term" value="F:RNA binding"/>
    <property type="evidence" value="ECO:0007669"/>
    <property type="project" value="InterPro"/>
</dbReference>
<dbReference type="PANTHER" id="PTHR46429:SF2">
    <property type="entry name" value="TRNA_RRNA METHYLTRANSFERASE"/>
    <property type="match status" value="1"/>
</dbReference>
<feature type="non-terminal residue" evidence="4">
    <location>
        <position position="79"/>
    </location>
</feature>
<accession>A0AAW8AQR0</accession>
<organism evidence="4 5">
    <name type="scientific">Klebsiella pneumoniae</name>
    <dbReference type="NCBI Taxonomy" id="573"/>
    <lineage>
        <taxon>Bacteria</taxon>
        <taxon>Pseudomonadati</taxon>
        <taxon>Pseudomonadota</taxon>
        <taxon>Gammaproteobacteria</taxon>
        <taxon>Enterobacterales</taxon>
        <taxon>Enterobacteriaceae</taxon>
        <taxon>Klebsiella/Raoultella group</taxon>
        <taxon>Klebsiella</taxon>
        <taxon>Klebsiella pneumoniae complex</taxon>
    </lineage>
</organism>
<sequence>LLILDGVSNPHNLGAIVRTAAFFGVDRIVISDHPGQALPSEAAYRVAEGGFEYVNLHRATGFAASLKALGGLYRTIGTA</sequence>
<dbReference type="GO" id="GO:0032259">
    <property type="term" value="P:methylation"/>
    <property type="evidence" value="ECO:0007669"/>
    <property type="project" value="UniProtKB-KW"/>
</dbReference>
<dbReference type="GO" id="GO:0008173">
    <property type="term" value="F:RNA methyltransferase activity"/>
    <property type="evidence" value="ECO:0007669"/>
    <property type="project" value="InterPro"/>
</dbReference>
<dbReference type="Proteomes" id="UP001244490">
    <property type="component" value="Unassembled WGS sequence"/>
</dbReference>
<evidence type="ECO:0000256" key="2">
    <source>
        <dbReference type="ARBA" id="ARBA00022679"/>
    </source>
</evidence>
<dbReference type="PANTHER" id="PTHR46429">
    <property type="entry name" value="23S RRNA (GUANOSINE-2'-O-)-METHYLTRANSFERASE RLMB"/>
    <property type="match status" value="1"/>
</dbReference>
<dbReference type="GO" id="GO:0005829">
    <property type="term" value="C:cytosol"/>
    <property type="evidence" value="ECO:0007669"/>
    <property type="project" value="TreeGrafter"/>
</dbReference>
<dbReference type="Pfam" id="PF00588">
    <property type="entry name" value="SpoU_methylase"/>
    <property type="match status" value="1"/>
</dbReference>
<dbReference type="InterPro" id="IPR029028">
    <property type="entry name" value="Alpha/beta_knot_MTases"/>
</dbReference>
<evidence type="ECO:0000313" key="5">
    <source>
        <dbReference type="Proteomes" id="UP001244490"/>
    </source>
</evidence>
<keyword evidence="2" id="KW-0808">Transferase</keyword>
<keyword evidence="1 4" id="KW-0489">Methyltransferase</keyword>
<dbReference type="AlphaFoldDB" id="A0AAW8AQR0"/>
<reference evidence="4" key="1">
    <citation type="submission" date="2023-07" db="EMBL/GenBank/DDBJ databases">
        <authorList>
            <person name="Peng Z."/>
        </authorList>
    </citation>
    <scope>NUCLEOTIDE SEQUENCE</scope>
    <source>
        <strain evidence="4">KP219</strain>
    </source>
</reference>
<dbReference type="InterPro" id="IPR029026">
    <property type="entry name" value="tRNA_m1G_MTases_N"/>
</dbReference>
<evidence type="ECO:0000313" key="4">
    <source>
        <dbReference type="EMBL" id="MDP0971858.1"/>
    </source>
</evidence>
<protein>
    <submittedName>
        <fullName evidence="4">TrmH family RNA methyltransferase</fullName>
    </submittedName>
</protein>
<name>A0AAW8AQR0_KLEPN</name>
<gene>
    <name evidence="4" type="ORF">Q6294_33535</name>
</gene>
<dbReference type="InterPro" id="IPR004441">
    <property type="entry name" value="rRNA_MeTrfase_TrmH"/>
</dbReference>
<dbReference type="EMBL" id="JAUUIA010001334">
    <property type="protein sequence ID" value="MDP0971858.1"/>
    <property type="molecule type" value="Genomic_DNA"/>
</dbReference>
<evidence type="ECO:0000259" key="3">
    <source>
        <dbReference type="Pfam" id="PF00588"/>
    </source>
</evidence>